<evidence type="ECO:0000313" key="1">
    <source>
        <dbReference type="EMBL" id="OTF73233.1"/>
    </source>
</evidence>
<evidence type="ECO:0008006" key="3">
    <source>
        <dbReference type="Google" id="ProtNLM"/>
    </source>
</evidence>
<dbReference type="InterPro" id="IPR011042">
    <property type="entry name" value="6-blade_b-propeller_TolB-like"/>
</dbReference>
<feature type="non-terminal residue" evidence="1">
    <location>
        <position position="126"/>
    </location>
</feature>
<reference evidence="1 2" key="1">
    <citation type="submission" date="2017-03" db="EMBL/GenBank/DDBJ databases">
        <title>Genome Survey of Euroglyphus maynei.</title>
        <authorList>
            <person name="Arlian L.G."/>
            <person name="Morgan M.S."/>
            <person name="Rider S.D."/>
        </authorList>
    </citation>
    <scope>NUCLEOTIDE SEQUENCE [LARGE SCALE GENOMIC DNA]</scope>
    <source>
        <strain evidence="1">Arlian Lab</strain>
        <tissue evidence="1">Whole body</tissue>
    </source>
</reference>
<dbReference type="AlphaFoldDB" id="A0A1Y3B039"/>
<sequence>MFTPESIMFDIDTESMNVPLPANLDDYKSTLRMKQSSIVTLIPGPESIGYRNGKMVTGSLDGFLYEFDLQDPANTKRLFSLINEKQLAASNGTRIARPLGMKFDSKGNLWIVEPYFGVYRVANVFT</sequence>
<organism evidence="1 2">
    <name type="scientific">Euroglyphus maynei</name>
    <name type="common">Mayne's house dust mite</name>
    <dbReference type="NCBI Taxonomy" id="6958"/>
    <lineage>
        <taxon>Eukaryota</taxon>
        <taxon>Metazoa</taxon>
        <taxon>Ecdysozoa</taxon>
        <taxon>Arthropoda</taxon>
        <taxon>Chelicerata</taxon>
        <taxon>Arachnida</taxon>
        <taxon>Acari</taxon>
        <taxon>Acariformes</taxon>
        <taxon>Sarcoptiformes</taxon>
        <taxon>Astigmata</taxon>
        <taxon>Psoroptidia</taxon>
        <taxon>Analgoidea</taxon>
        <taxon>Pyroglyphidae</taxon>
        <taxon>Pyroglyphinae</taxon>
        <taxon>Euroglyphus</taxon>
    </lineage>
</organism>
<gene>
    <name evidence="1" type="ORF">BLA29_014232</name>
</gene>
<dbReference type="Gene3D" id="2.120.10.30">
    <property type="entry name" value="TolB, C-terminal domain"/>
    <property type="match status" value="1"/>
</dbReference>
<evidence type="ECO:0000313" key="2">
    <source>
        <dbReference type="Proteomes" id="UP000194236"/>
    </source>
</evidence>
<accession>A0A1Y3B039</accession>
<dbReference type="OrthoDB" id="6495445at2759"/>
<proteinExistence type="predicted"/>
<comment type="caution">
    <text evidence="1">The sequence shown here is derived from an EMBL/GenBank/DDBJ whole genome shotgun (WGS) entry which is preliminary data.</text>
</comment>
<dbReference type="EMBL" id="MUJZ01052532">
    <property type="protein sequence ID" value="OTF73233.1"/>
    <property type="molecule type" value="Genomic_DNA"/>
</dbReference>
<name>A0A1Y3B039_EURMA</name>
<dbReference type="Proteomes" id="UP000194236">
    <property type="component" value="Unassembled WGS sequence"/>
</dbReference>
<dbReference type="SUPFAM" id="SSF75011">
    <property type="entry name" value="3-carboxy-cis,cis-mucoante lactonizing enzyme"/>
    <property type="match status" value="1"/>
</dbReference>
<protein>
    <recommendedName>
        <fullName evidence="3">Adipocyte plasma membrane-associated protein</fullName>
    </recommendedName>
</protein>
<keyword evidence="2" id="KW-1185">Reference proteome</keyword>